<evidence type="ECO:0000256" key="3">
    <source>
        <dbReference type="ARBA" id="ARBA00022692"/>
    </source>
</evidence>
<feature type="transmembrane region" description="Helical" evidence="7">
    <location>
        <begin position="122"/>
        <end position="144"/>
    </location>
</feature>
<feature type="transmembrane region" description="Helical" evidence="7">
    <location>
        <begin position="54"/>
        <end position="74"/>
    </location>
</feature>
<sequence length="217" mass="23683">MAFDTSQLPQGFEIPGQTALIAHASIICVVFVLLMTIAAITVRTPFNRIRVARLHAPFQIANVVLALVGIGLGSSVATTRHIPKGSTPHVVLDYVIVGLLVAVQPVLGVLQHLYFRKAERRGIFGWIHLFLGRSILILGLVNGARGFKLARDGKTAPYYAVFGLICAVYICVLLWDWRGRDIGKIGSPQGQICQTQPLRTDIGLTTKELTCILEEDS</sequence>
<keyword evidence="2" id="KW-0813">Transport</keyword>
<evidence type="ECO:0000313" key="10">
    <source>
        <dbReference type="Proteomes" id="UP001345827"/>
    </source>
</evidence>
<feature type="transmembrane region" description="Helical" evidence="7">
    <location>
        <begin position="20"/>
        <end position="42"/>
    </location>
</feature>
<dbReference type="GO" id="GO:0016020">
    <property type="term" value="C:membrane"/>
    <property type="evidence" value="ECO:0007669"/>
    <property type="project" value="UniProtKB-SubCell"/>
</dbReference>
<dbReference type="PANTHER" id="PTHR47797:SF1">
    <property type="entry name" value="CYTOCHROME B561 DOMAIN-CONTAINING PROTEIN-RELATED"/>
    <property type="match status" value="1"/>
</dbReference>
<dbReference type="InterPro" id="IPR006593">
    <property type="entry name" value="Cyt_b561/ferric_Rdtase_TM"/>
</dbReference>
<dbReference type="Gene3D" id="1.20.120.1770">
    <property type="match status" value="1"/>
</dbReference>
<dbReference type="CDD" id="cd08760">
    <property type="entry name" value="Cyt_b561_FRRS1_like"/>
    <property type="match status" value="1"/>
</dbReference>
<keyword evidence="6 7" id="KW-0472">Membrane</keyword>
<feature type="transmembrane region" description="Helical" evidence="7">
    <location>
        <begin position="156"/>
        <end position="175"/>
    </location>
</feature>
<dbReference type="Pfam" id="PF03188">
    <property type="entry name" value="Cytochrom_B561"/>
    <property type="match status" value="1"/>
</dbReference>
<evidence type="ECO:0000256" key="4">
    <source>
        <dbReference type="ARBA" id="ARBA00022982"/>
    </source>
</evidence>
<reference evidence="9 10" key="1">
    <citation type="submission" date="2023-06" db="EMBL/GenBank/DDBJ databases">
        <title>Black Yeasts Isolated from many extreme environments.</title>
        <authorList>
            <person name="Coleine C."/>
            <person name="Stajich J.E."/>
            <person name="Selbmann L."/>
        </authorList>
    </citation>
    <scope>NUCLEOTIDE SEQUENCE [LARGE SCALE GENOMIC DNA]</scope>
    <source>
        <strain evidence="9 10">CCFEE 5887</strain>
    </source>
</reference>
<keyword evidence="4" id="KW-0249">Electron transport</keyword>
<comment type="caution">
    <text evidence="9">The sequence shown here is derived from an EMBL/GenBank/DDBJ whole genome shotgun (WGS) entry which is preliminary data.</text>
</comment>
<evidence type="ECO:0000313" key="9">
    <source>
        <dbReference type="EMBL" id="KAK5541094.1"/>
    </source>
</evidence>
<name>A0AAV9QHX9_9PEZI</name>
<keyword evidence="5 7" id="KW-1133">Transmembrane helix</keyword>
<proteinExistence type="predicted"/>
<evidence type="ECO:0000256" key="1">
    <source>
        <dbReference type="ARBA" id="ARBA00004370"/>
    </source>
</evidence>
<keyword evidence="10" id="KW-1185">Reference proteome</keyword>
<evidence type="ECO:0000256" key="6">
    <source>
        <dbReference type="ARBA" id="ARBA00023136"/>
    </source>
</evidence>
<dbReference type="SMART" id="SM00665">
    <property type="entry name" value="B561"/>
    <property type="match status" value="1"/>
</dbReference>
<organism evidence="9 10">
    <name type="scientific">Vermiconidia calcicola</name>
    <dbReference type="NCBI Taxonomy" id="1690605"/>
    <lineage>
        <taxon>Eukaryota</taxon>
        <taxon>Fungi</taxon>
        <taxon>Dikarya</taxon>
        <taxon>Ascomycota</taxon>
        <taxon>Pezizomycotina</taxon>
        <taxon>Dothideomycetes</taxon>
        <taxon>Dothideomycetidae</taxon>
        <taxon>Mycosphaerellales</taxon>
        <taxon>Extremaceae</taxon>
        <taxon>Vermiconidia</taxon>
    </lineage>
</organism>
<dbReference type="PANTHER" id="PTHR47797">
    <property type="entry name" value="DEHYDROGENASE, PUTATIVE (AFU_ORTHOLOGUE AFUA_8G05805)-RELATED"/>
    <property type="match status" value="1"/>
</dbReference>
<feature type="domain" description="Cytochrome b561" evidence="8">
    <location>
        <begin position="22"/>
        <end position="147"/>
    </location>
</feature>
<dbReference type="AlphaFoldDB" id="A0AAV9QHX9"/>
<evidence type="ECO:0000256" key="5">
    <source>
        <dbReference type="ARBA" id="ARBA00022989"/>
    </source>
</evidence>
<evidence type="ECO:0000256" key="7">
    <source>
        <dbReference type="SAM" id="Phobius"/>
    </source>
</evidence>
<gene>
    <name evidence="9" type="ORF">LTR25_002871</name>
</gene>
<feature type="transmembrane region" description="Helical" evidence="7">
    <location>
        <begin position="94"/>
        <end position="115"/>
    </location>
</feature>
<accession>A0AAV9QHX9</accession>
<dbReference type="Proteomes" id="UP001345827">
    <property type="component" value="Unassembled WGS sequence"/>
</dbReference>
<protein>
    <recommendedName>
        <fullName evidence="8">Cytochrome b561 domain-containing protein</fullName>
    </recommendedName>
</protein>
<comment type="subcellular location">
    <subcellularLocation>
        <location evidence="1">Membrane</location>
    </subcellularLocation>
</comment>
<dbReference type="EMBL" id="JAXLQG010000004">
    <property type="protein sequence ID" value="KAK5541094.1"/>
    <property type="molecule type" value="Genomic_DNA"/>
</dbReference>
<keyword evidence="3 7" id="KW-0812">Transmembrane</keyword>
<evidence type="ECO:0000259" key="8">
    <source>
        <dbReference type="SMART" id="SM00665"/>
    </source>
</evidence>
<evidence type="ECO:0000256" key="2">
    <source>
        <dbReference type="ARBA" id="ARBA00022448"/>
    </source>
</evidence>